<dbReference type="AlphaFoldDB" id="A0A6I9VV04"/>
<protein>
    <submittedName>
        <fullName evidence="3">Protein midgut expression 1</fullName>
    </submittedName>
</protein>
<keyword evidence="1" id="KW-0472">Membrane</keyword>
<organism evidence="2 3">
    <name type="scientific">Bactrocera dorsalis</name>
    <name type="common">Oriental fruit fly</name>
    <name type="synonym">Dacus dorsalis</name>
    <dbReference type="NCBI Taxonomy" id="27457"/>
    <lineage>
        <taxon>Eukaryota</taxon>
        <taxon>Metazoa</taxon>
        <taxon>Ecdysozoa</taxon>
        <taxon>Arthropoda</taxon>
        <taxon>Hexapoda</taxon>
        <taxon>Insecta</taxon>
        <taxon>Pterygota</taxon>
        <taxon>Neoptera</taxon>
        <taxon>Endopterygota</taxon>
        <taxon>Diptera</taxon>
        <taxon>Brachycera</taxon>
        <taxon>Muscomorpha</taxon>
        <taxon>Tephritoidea</taxon>
        <taxon>Tephritidae</taxon>
        <taxon>Bactrocera</taxon>
        <taxon>Bactrocera</taxon>
    </lineage>
</organism>
<proteinExistence type="predicted"/>
<dbReference type="FunCoup" id="A0A6I9VV04">
    <property type="interactions" value="8"/>
</dbReference>
<sequence>MCNCLWECLKCPAKLFCCCCECALNMILGIFCSVIVLAVIIGLIVYFTVFYHKDSSDGEQEKLVQQLITAAPTTFKQYFQQQH</sequence>
<evidence type="ECO:0000313" key="3">
    <source>
        <dbReference type="RefSeq" id="XP_011208021.2"/>
    </source>
</evidence>
<dbReference type="RefSeq" id="XP_011208021.2">
    <property type="nucleotide sequence ID" value="XM_011209719.3"/>
</dbReference>
<name>A0A6I9VV04_BACDO</name>
<feature type="transmembrane region" description="Helical" evidence="1">
    <location>
        <begin position="26"/>
        <end position="51"/>
    </location>
</feature>
<accession>A0A6I9VV04</accession>
<keyword evidence="1" id="KW-0812">Transmembrane</keyword>
<dbReference type="Proteomes" id="UP001652620">
    <property type="component" value="Chromosome 5"/>
</dbReference>
<dbReference type="KEGG" id="bdr:105229431"/>
<dbReference type="InParanoid" id="A0A6I9VV04"/>
<dbReference type="OrthoDB" id="8046445at2759"/>
<evidence type="ECO:0000256" key="1">
    <source>
        <dbReference type="SAM" id="Phobius"/>
    </source>
</evidence>
<keyword evidence="2" id="KW-1185">Reference proteome</keyword>
<gene>
    <name evidence="3" type="primary">LOC105229431</name>
</gene>
<dbReference type="GeneID" id="105229431"/>
<reference evidence="3" key="1">
    <citation type="submission" date="2025-08" db="UniProtKB">
        <authorList>
            <consortium name="RefSeq"/>
        </authorList>
    </citation>
    <scope>IDENTIFICATION</scope>
    <source>
        <tissue evidence="3">Adult</tissue>
    </source>
</reference>
<keyword evidence="1" id="KW-1133">Transmembrane helix</keyword>
<evidence type="ECO:0000313" key="2">
    <source>
        <dbReference type="Proteomes" id="UP001652620"/>
    </source>
</evidence>